<evidence type="ECO:0000313" key="5">
    <source>
        <dbReference type="Proteomes" id="UP000261931"/>
    </source>
</evidence>
<keyword evidence="2" id="KW-0313">Glucose metabolism</keyword>
<dbReference type="GO" id="GO:0017057">
    <property type="term" value="F:6-phosphogluconolactonase activity"/>
    <property type="evidence" value="ECO:0007669"/>
    <property type="project" value="TreeGrafter"/>
</dbReference>
<dbReference type="Gene3D" id="2.130.10.10">
    <property type="entry name" value="YVTN repeat-like/Quinoprotein amine dehydrogenase"/>
    <property type="match status" value="3"/>
</dbReference>
<evidence type="ECO:0000256" key="3">
    <source>
        <dbReference type="SAM" id="SignalP"/>
    </source>
</evidence>
<dbReference type="RefSeq" id="WP_116960517.1">
    <property type="nucleotide sequence ID" value="NZ_QVLS01000013.1"/>
</dbReference>
<accession>A0A372EEW0</accession>
<dbReference type="PROSITE" id="PS50194">
    <property type="entry name" value="FILAMIN_REPEAT"/>
    <property type="match status" value="1"/>
</dbReference>
<comment type="similarity">
    <text evidence="1">Belongs to the cycloisomerase 2 family.</text>
</comment>
<dbReference type="InterPro" id="IPR019405">
    <property type="entry name" value="Lactonase_7-beta_prop"/>
</dbReference>
<name>A0A372EEW0_9BURK</name>
<keyword evidence="3" id="KW-0732">Signal</keyword>
<protein>
    <recommendedName>
        <fullName evidence="6">Lactonase family protein</fullName>
    </recommendedName>
</protein>
<organism evidence="4 5">
    <name type="scientific">Hydrogenophaga borbori</name>
    <dbReference type="NCBI Taxonomy" id="2294117"/>
    <lineage>
        <taxon>Bacteria</taxon>
        <taxon>Pseudomonadati</taxon>
        <taxon>Pseudomonadota</taxon>
        <taxon>Betaproteobacteria</taxon>
        <taxon>Burkholderiales</taxon>
        <taxon>Comamonadaceae</taxon>
        <taxon>Hydrogenophaga</taxon>
    </lineage>
</organism>
<comment type="caution">
    <text evidence="4">The sequence shown here is derived from an EMBL/GenBank/DDBJ whole genome shotgun (WGS) entry which is preliminary data.</text>
</comment>
<dbReference type="InterPro" id="IPR015943">
    <property type="entry name" value="WD40/YVTN_repeat-like_dom_sf"/>
</dbReference>
<evidence type="ECO:0008006" key="6">
    <source>
        <dbReference type="Google" id="ProtNLM"/>
    </source>
</evidence>
<feature type="signal peptide" evidence="3">
    <location>
        <begin position="1"/>
        <end position="19"/>
    </location>
</feature>
<reference evidence="4 5" key="1">
    <citation type="submission" date="2018-08" db="EMBL/GenBank/DDBJ databases">
        <title>Hydrogenophaga sp. LA-38 isolated from sludge.</title>
        <authorList>
            <person name="Im W.-T."/>
        </authorList>
    </citation>
    <scope>NUCLEOTIDE SEQUENCE [LARGE SCALE GENOMIC DNA]</scope>
    <source>
        <strain evidence="4 5">LA-38</strain>
    </source>
</reference>
<keyword evidence="5" id="KW-1185">Reference proteome</keyword>
<dbReference type="InterPro" id="IPR017868">
    <property type="entry name" value="Filamin/ABP280_repeat-like"/>
</dbReference>
<dbReference type="EMBL" id="QVLS01000013">
    <property type="protein sequence ID" value="RFP76958.1"/>
    <property type="molecule type" value="Genomic_DNA"/>
</dbReference>
<dbReference type="PANTHER" id="PTHR30344">
    <property type="entry name" value="6-PHOSPHOGLUCONOLACTONASE-RELATED"/>
    <property type="match status" value="1"/>
</dbReference>
<dbReference type="Proteomes" id="UP000261931">
    <property type="component" value="Unassembled WGS sequence"/>
</dbReference>
<evidence type="ECO:0000256" key="2">
    <source>
        <dbReference type="ARBA" id="ARBA00022526"/>
    </source>
</evidence>
<dbReference type="PANTHER" id="PTHR30344:SF1">
    <property type="entry name" value="6-PHOSPHOGLUCONOLACTONASE"/>
    <property type="match status" value="1"/>
</dbReference>
<evidence type="ECO:0000313" key="4">
    <source>
        <dbReference type="EMBL" id="RFP76958.1"/>
    </source>
</evidence>
<feature type="chain" id="PRO_5017010042" description="Lactonase family protein" evidence="3">
    <location>
        <begin position="20"/>
        <end position="456"/>
    </location>
</feature>
<keyword evidence="2" id="KW-0119">Carbohydrate metabolism</keyword>
<gene>
    <name evidence="4" type="ORF">DY262_18250</name>
</gene>
<dbReference type="PROSITE" id="PS51257">
    <property type="entry name" value="PROKAR_LIPOPROTEIN"/>
    <property type="match status" value="1"/>
</dbReference>
<proteinExistence type="inferred from homology"/>
<dbReference type="SUPFAM" id="SSF101908">
    <property type="entry name" value="Putative isomerase YbhE"/>
    <property type="match status" value="1"/>
</dbReference>
<sequence>MMTMRKAAAAAVFCSLAVAACGGSGSTSSSETPEYRTIPVTVVGLAGTGLVLQRDGSETLSISLSGSYQFTAQVAVGSTFAVTVAKQPLAPRQTCTVIQGSGTVDGDASFGVTVKCVNLTTRFVYATDTGGNELAAFSFDNAGALSLIGTVNNGASSYGAGLTPDGLFLYTANRTPNTLSAYSVDTGTGVLSGVAGAPFAVAGLAPRVLAIAPSGKFLYTATQSGNTIEGYAISQGSGALTLPGSSTATGGQPLDVTITPNGKYLYAAAFNNRSVYGYSIDANTGSLTPVPGSPFPVYDLSTYARSLSMDPRGRFLFVPTYTTSVAAMTIDDATGTLTMVAGSPFGTGGAQASFAASDVSGKFLYVTNENSNSLSAYSVDQTSGQLTPLPGSPFALGFSPQAVAAEPGGQYLLVSLQSSKRIGVYALDADGVPTAVSGSPFSTGSLTPGALAVLAR</sequence>
<dbReference type="AlphaFoldDB" id="A0A372EEW0"/>
<dbReference type="Pfam" id="PF10282">
    <property type="entry name" value="Lactonase"/>
    <property type="match status" value="2"/>
</dbReference>
<evidence type="ECO:0000256" key="1">
    <source>
        <dbReference type="ARBA" id="ARBA00005564"/>
    </source>
</evidence>
<dbReference type="InterPro" id="IPR050282">
    <property type="entry name" value="Cycloisomerase_2"/>
</dbReference>
<dbReference type="GO" id="GO:0006006">
    <property type="term" value="P:glucose metabolic process"/>
    <property type="evidence" value="ECO:0007669"/>
    <property type="project" value="UniProtKB-KW"/>
</dbReference>